<dbReference type="EMBL" id="ML732853">
    <property type="protein sequence ID" value="KAB8269095.1"/>
    <property type="molecule type" value="Genomic_DNA"/>
</dbReference>
<evidence type="ECO:0000313" key="2">
    <source>
        <dbReference type="Proteomes" id="UP000326289"/>
    </source>
</evidence>
<evidence type="ECO:0000313" key="1">
    <source>
        <dbReference type="EMBL" id="KAB8269095.1"/>
    </source>
</evidence>
<keyword evidence="2" id="KW-1185">Reference proteome</keyword>
<proteinExistence type="predicted"/>
<organism evidence="1 2">
    <name type="scientific">Aspergillus minisclerotigenes</name>
    <dbReference type="NCBI Taxonomy" id="656917"/>
    <lineage>
        <taxon>Eukaryota</taxon>
        <taxon>Fungi</taxon>
        <taxon>Dikarya</taxon>
        <taxon>Ascomycota</taxon>
        <taxon>Pezizomycotina</taxon>
        <taxon>Eurotiomycetes</taxon>
        <taxon>Eurotiomycetidae</taxon>
        <taxon>Eurotiales</taxon>
        <taxon>Aspergillaceae</taxon>
        <taxon>Aspergillus</taxon>
        <taxon>Aspergillus subgen. Circumdati</taxon>
    </lineage>
</organism>
<dbReference type="Proteomes" id="UP000326289">
    <property type="component" value="Unassembled WGS sequence"/>
</dbReference>
<accession>A0A5N6IS08</accession>
<name>A0A5N6IS08_9EURO</name>
<protein>
    <submittedName>
        <fullName evidence="1">Uncharacterized protein</fullName>
    </submittedName>
</protein>
<gene>
    <name evidence="1" type="ORF">BDV30DRAFT_217289</name>
</gene>
<sequence length="90" mass="10461">MRPGRKRNNNTYLKSLQTARHPTSSIIDATSSTVLDVSVCPKVTAAIVHIQNSMDQPHFCLFFSSLSWPWRKAEKNKKQKNEYPRWRSWG</sequence>
<dbReference type="AlphaFoldDB" id="A0A5N6IS08"/>
<reference evidence="1 2" key="1">
    <citation type="submission" date="2019-04" db="EMBL/GenBank/DDBJ databases">
        <title>Fungal friends and foes A comparative genomics study of 23 Aspergillus species from section Flavi.</title>
        <authorList>
            <consortium name="DOE Joint Genome Institute"/>
            <person name="Kjaerbolling I."/>
            <person name="Vesth T.C."/>
            <person name="Frisvad J.C."/>
            <person name="Nybo J.L."/>
            <person name="Theobald S."/>
            <person name="Kildgaard S."/>
            <person name="Petersen T.I."/>
            <person name="Kuo A."/>
            <person name="Sato A."/>
            <person name="Lyhne E.K."/>
            <person name="Kogle M.E."/>
            <person name="Wiebenga A."/>
            <person name="Kun R.S."/>
            <person name="Lubbers R.J."/>
            <person name="Makela M.R."/>
            <person name="Barry K."/>
            <person name="Chovatia M."/>
            <person name="Clum A."/>
            <person name="Daum C."/>
            <person name="Haridas S."/>
            <person name="He G."/>
            <person name="LaButti K."/>
            <person name="Lipzen A."/>
            <person name="Mondo S."/>
            <person name="Pangilinan J."/>
            <person name="Riley R."/>
            <person name="Salamov A."/>
            <person name="Simmons B.A."/>
            <person name="Magnuson J.K."/>
            <person name="Henrissat B."/>
            <person name="Mortensen U.H."/>
            <person name="Larsen T.O."/>
            <person name="De vries R.P."/>
            <person name="Grigoriev I.V."/>
            <person name="Machida M."/>
            <person name="Baker S.E."/>
            <person name="Andersen M.R."/>
        </authorList>
    </citation>
    <scope>NUCLEOTIDE SEQUENCE [LARGE SCALE GENOMIC DNA]</scope>
    <source>
        <strain evidence="1 2">CBS 117635</strain>
    </source>
</reference>